<accession>A0A447KP78</accession>
<name>A0A447KP78_SEROD</name>
<protein>
    <submittedName>
        <fullName evidence="1">Uncharacterized protein</fullName>
    </submittedName>
</protein>
<evidence type="ECO:0000313" key="2">
    <source>
        <dbReference type="Proteomes" id="UP000281391"/>
    </source>
</evidence>
<gene>
    <name evidence="1" type="ORF">NCTC11214_01582</name>
</gene>
<proteinExistence type="predicted"/>
<dbReference type="Proteomes" id="UP000281391">
    <property type="component" value="Chromosome"/>
</dbReference>
<dbReference type="AlphaFoldDB" id="A0A447KP78"/>
<sequence length="99" mass="10772">MTAEELIELTPAQIKAWRKIKLGVKEFEKAGGKFYTCLSVMGAYNGEYVQGILPGEDGDCHADESGMPTIYNPGFCSYADDRAGVLFTDKGKALLEGED</sequence>
<reference evidence="1 2" key="1">
    <citation type="submission" date="2018-12" db="EMBL/GenBank/DDBJ databases">
        <authorList>
            <consortium name="Pathogen Informatics"/>
        </authorList>
    </citation>
    <scope>NUCLEOTIDE SEQUENCE [LARGE SCALE GENOMIC DNA]</scope>
    <source>
        <strain evidence="1 2">NCTC11214</strain>
    </source>
</reference>
<dbReference type="KEGG" id="sof:NCTC11214_01582"/>
<organism evidence="1 2">
    <name type="scientific">Serratia odorifera</name>
    <dbReference type="NCBI Taxonomy" id="618"/>
    <lineage>
        <taxon>Bacteria</taxon>
        <taxon>Pseudomonadati</taxon>
        <taxon>Pseudomonadota</taxon>
        <taxon>Gammaproteobacteria</taxon>
        <taxon>Enterobacterales</taxon>
        <taxon>Yersiniaceae</taxon>
        <taxon>Serratia</taxon>
    </lineage>
</organism>
<evidence type="ECO:0000313" key="1">
    <source>
        <dbReference type="EMBL" id="VDZ54941.1"/>
    </source>
</evidence>
<dbReference type="EMBL" id="LR134117">
    <property type="protein sequence ID" value="VDZ54941.1"/>
    <property type="molecule type" value="Genomic_DNA"/>
</dbReference>
<dbReference type="RefSeq" id="WP_004956583.1">
    <property type="nucleotide sequence ID" value="NZ_LR134117.1"/>
</dbReference>